<dbReference type="PANTHER" id="PTHR11439">
    <property type="entry name" value="GAG-POL-RELATED RETROTRANSPOSON"/>
    <property type="match status" value="1"/>
</dbReference>
<organism evidence="3 4">
    <name type="scientific">Centaurea solstitialis</name>
    <name type="common">yellow star-thistle</name>
    <dbReference type="NCBI Taxonomy" id="347529"/>
    <lineage>
        <taxon>Eukaryota</taxon>
        <taxon>Viridiplantae</taxon>
        <taxon>Streptophyta</taxon>
        <taxon>Embryophyta</taxon>
        <taxon>Tracheophyta</taxon>
        <taxon>Spermatophyta</taxon>
        <taxon>Magnoliopsida</taxon>
        <taxon>eudicotyledons</taxon>
        <taxon>Gunneridae</taxon>
        <taxon>Pentapetalae</taxon>
        <taxon>asterids</taxon>
        <taxon>campanulids</taxon>
        <taxon>Asterales</taxon>
        <taxon>Asteraceae</taxon>
        <taxon>Carduoideae</taxon>
        <taxon>Cardueae</taxon>
        <taxon>Centaureinae</taxon>
        <taxon>Centaurea</taxon>
    </lineage>
</organism>
<evidence type="ECO:0000256" key="1">
    <source>
        <dbReference type="SAM" id="MobiDB-lite"/>
    </source>
</evidence>
<dbReference type="GO" id="GO:0015074">
    <property type="term" value="P:DNA integration"/>
    <property type="evidence" value="ECO:0007669"/>
    <property type="project" value="InterPro"/>
</dbReference>
<dbReference type="GO" id="GO:0003676">
    <property type="term" value="F:nucleic acid binding"/>
    <property type="evidence" value="ECO:0007669"/>
    <property type="project" value="InterPro"/>
</dbReference>
<proteinExistence type="predicted"/>
<evidence type="ECO:0000313" key="4">
    <source>
        <dbReference type="Proteomes" id="UP001172457"/>
    </source>
</evidence>
<feature type="domain" description="Integrase catalytic" evidence="2">
    <location>
        <begin position="432"/>
        <end position="528"/>
    </location>
</feature>
<dbReference type="Pfam" id="PF07727">
    <property type="entry name" value="RVT_2"/>
    <property type="match status" value="1"/>
</dbReference>
<gene>
    <name evidence="3" type="ORF">OSB04_030192</name>
</gene>
<dbReference type="AlphaFoldDB" id="A0AA38S8B1"/>
<sequence>MADKPKAPSSSFHPALAVSNIKNHISITLEMENVRNATWAKLFKVHAKSHRVLHHIIPPKDKETTPATDEEKEMWSTLDATVLGWIYATISTDWLHTILEPDSTAMDTWNRLRLTDAYNGVGTLLHQSNPLPAFYQARSMLMLEEAGLNKKASGSAMMANTRVPLDSGGFSDHSSSINNAGKKPQNKNGGQNRGGGRTGSKGNSRGGSTHNRGWNVSTPQRPQQWNSGQGPWGWQWPWAVPSCSYPTSHWARPIVSQSKPHPQQRILGPRPHQAYTVASKLSSPTGPIRPTPLRLSCCLLQTSKPPCTLLGSTLRMPIVRKFTTDNSVSVEFDPFGFSVKDFKTGTSLMRCESRGELYPINTTTNTTTPPSTFVVLSSSLWHDRLGHPGATIVDSLRLNDFIKCNQSRNLNVCRACSLGKHTKLPFVASNSRTLMPFDVIHCDLLTSPVLCSSGHRYYMLLFDDYSNFLWAFPLSQKSQVFATFLNFRAFIRTQFERDIKTIQCDNGREFDNSSFWELCKTNGNAMAYLFLYVDDIILTASSHELCKSIISLLSSEFAMKDLGPLSYFLGIAVTRHKGGLFLSQRKYTMEIVDRARMSSCKPSSTPVDTKPKLCANASAPYVDPTLYRSLAGAPEYLTFARPDITYAVQQVCLFMHDPRDEHMHALKRIVRYIQGTLDHGLHLYPSTTSSLVSYTDANWGGCPDTRRSTSGYCVYMGDNLVSWSAKQQATLSRSNAEAEYRGVANVVSESCWLRNLLLELHCPVSKATLVYCDNVSAIYLSGNLVQHQRTKHVEMDVHFVREKVARGQVRVCHVPSRYQIADIFTKGLPVVLFDDFRNSLNVLPPPVSTVGEC</sequence>
<feature type="compositionally biased region" description="Low complexity" evidence="1">
    <location>
        <begin position="181"/>
        <end position="190"/>
    </location>
</feature>
<protein>
    <recommendedName>
        <fullName evidence="2">Integrase catalytic domain-containing protein</fullName>
    </recommendedName>
</protein>
<dbReference type="InterPro" id="IPR025724">
    <property type="entry name" value="GAG-pre-integrase_dom"/>
</dbReference>
<dbReference type="InterPro" id="IPR012337">
    <property type="entry name" value="RNaseH-like_sf"/>
</dbReference>
<dbReference type="Proteomes" id="UP001172457">
    <property type="component" value="Chromosome 8"/>
</dbReference>
<reference evidence="3" key="1">
    <citation type="submission" date="2023-03" db="EMBL/GenBank/DDBJ databases">
        <title>Chromosome-scale reference genome and RAD-based genetic map of yellow starthistle (Centaurea solstitialis) reveal putative structural variation and QTLs associated with invader traits.</title>
        <authorList>
            <person name="Reatini B."/>
            <person name="Cang F.A."/>
            <person name="Jiang Q."/>
            <person name="Mckibben M.T.W."/>
            <person name="Barker M.S."/>
            <person name="Rieseberg L.H."/>
            <person name="Dlugosch K.M."/>
        </authorList>
    </citation>
    <scope>NUCLEOTIDE SEQUENCE</scope>
    <source>
        <strain evidence="3">CAN-66</strain>
        <tissue evidence="3">Leaf</tissue>
    </source>
</reference>
<dbReference type="CDD" id="cd09272">
    <property type="entry name" value="RNase_HI_RT_Ty1"/>
    <property type="match status" value="1"/>
</dbReference>
<dbReference type="PROSITE" id="PS50994">
    <property type="entry name" value="INTEGRASE"/>
    <property type="match status" value="1"/>
</dbReference>
<keyword evidence="4" id="KW-1185">Reference proteome</keyword>
<name>A0AA38S8B1_9ASTR</name>
<dbReference type="InterPro" id="IPR013103">
    <property type="entry name" value="RVT_2"/>
</dbReference>
<evidence type="ECO:0000313" key="3">
    <source>
        <dbReference type="EMBL" id="KAJ9537459.1"/>
    </source>
</evidence>
<dbReference type="EMBL" id="JARYMX010000008">
    <property type="protein sequence ID" value="KAJ9537459.1"/>
    <property type="molecule type" value="Genomic_DNA"/>
</dbReference>
<dbReference type="SUPFAM" id="SSF53098">
    <property type="entry name" value="Ribonuclease H-like"/>
    <property type="match status" value="1"/>
</dbReference>
<dbReference type="InterPro" id="IPR001584">
    <property type="entry name" value="Integrase_cat-core"/>
</dbReference>
<feature type="compositionally biased region" description="Low complexity" evidence="1">
    <location>
        <begin position="222"/>
        <end position="231"/>
    </location>
</feature>
<dbReference type="InterPro" id="IPR043502">
    <property type="entry name" value="DNA/RNA_pol_sf"/>
</dbReference>
<dbReference type="Pfam" id="PF13976">
    <property type="entry name" value="gag_pre-integrs"/>
    <property type="match status" value="1"/>
</dbReference>
<feature type="compositionally biased region" description="Low complexity" evidence="1">
    <location>
        <begin position="200"/>
        <end position="209"/>
    </location>
</feature>
<feature type="compositionally biased region" description="Polar residues" evidence="1">
    <location>
        <begin position="210"/>
        <end position="221"/>
    </location>
</feature>
<evidence type="ECO:0000259" key="2">
    <source>
        <dbReference type="PROSITE" id="PS50994"/>
    </source>
</evidence>
<feature type="region of interest" description="Disordered" evidence="1">
    <location>
        <begin position="164"/>
        <end position="231"/>
    </location>
</feature>
<dbReference type="Gene3D" id="3.30.420.10">
    <property type="entry name" value="Ribonuclease H-like superfamily/Ribonuclease H"/>
    <property type="match status" value="1"/>
</dbReference>
<dbReference type="PANTHER" id="PTHR11439:SF524">
    <property type="entry name" value="RNA-DIRECTED DNA POLYMERASE, PROTEIN KINASE RLK-PELLE-DLSV FAMILY"/>
    <property type="match status" value="1"/>
</dbReference>
<comment type="caution">
    <text evidence="3">The sequence shown here is derived from an EMBL/GenBank/DDBJ whole genome shotgun (WGS) entry which is preliminary data.</text>
</comment>
<accession>A0AA38S8B1</accession>
<dbReference type="InterPro" id="IPR036397">
    <property type="entry name" value="RNaseH_sf"/>
</dbReference>
<dbReference type="SUPFAM" id="SSF56672">
    <property type="entry name" value="DNA/RNA polymerases"/>
    <property type="match status" value="1"/>
</dbReference>